<evidence type="ECO:0000313" key="2">
    <source>
        <dbReference type="Proteomes" id="UP000075230"/>
    </source>
</evidence>
<protein>
    <submittedName>
        <fullName evidence="1">MFS transporter</fullName>
    </submittedName>
</protein>
<comment type="caution">
    <text evidence="1">The sequence shown here is derived from an EMBL/GenBank/DDBJ whole genome shotgun (WGS) entry which is preliminary data.</text>
</comment>
<dbReference type="AlphaFoldDB" id="A0A146F2G1"/>
<dbReference type="EMBL" id="BCWF01000006">
    <property type="protein sequence ID" value="GAT20112.1"/>
    <property type="molecule type" value="Genomic_DNA"/>
</dbReference>
<dbReference type="Proteomes" id="UP000075230">
    <property type="component" value="Unassembled WGS sequence"/>
</dbReference>
<name>A0A146F2G1_ASPKA</name>
<reference evidence="1 2" key="1">
    <citation type="journal article" date="2016" name="DNA Res.">
        <title>Genome sequence of Aspergillus luchuensis NBRC 4314.</title>
        <authorList>
            <person name="Yamada O."/>
            <person name="Machida M."/>
            <person name="Hosoyama A."/>
            <person name="Goto M."/>
            <person name="Takahashi T."/>
            <person name="Futagami T."/>
            <person name="Yamagata Y."/>
            <person name="Takeuchi M."/>
            <person name="Kobayashi T."/>
            <person name="Koike H."/>
            <person name="Abe K."/>
            <person name="Asai K."/>
            <person name="Arita M."/>
            <person name="Fujita N."/>
            <person name="Fukuda K."/>
            <person name="Higa K."/>
            <person name="Horikawa H."/>
            <person name="Ishikawa T."/>
            <person name="Jinno K."/>
            <person name="Kato Y."/>
            <person name="Kirimura K."/>
            <person name="Mizutani O."/>
            <person name="Nakasone K."/>
            <person name="Sano M."/>
            <person name="Shiraishi Y."/>
            <person name="Tsukahara M."/>
            <person name="Gomi K."/>
        </authorList>
    </citation>
    <scope>NUCLEOTIDE SEQUENCE [LARGE SCALE GENOMIC DNA]</scope>
    <source>
        <strain evidence="1 2">RIB 2604</strain>
    </source>
</reference>
<gene>
    <name evidence="1" type="ORF">RIB2604_00607010</name>
</gene>
<proteinExistence type="predicted"/>
<reference evidence="2" key="2">
    <citation type="submission" date="2016-02" db="EMBL/GenBank/DDBJ databases">
        <title>Genome sequencing of Aspergillus luchuensis NBRC 4314.</title>
        <authorList>
            <person name="Yamada O."/>
        </authorList>
    </citation>
    <scope>NUCLEOTIDE SEQUENCE [LARGE SCALE GENOMIC DNA]</scope>
    <source>
        <strain evidence="2">RIB 2604</strain>
    </source>
</reference>
<accession>A0A146F2G1</accession>
<sequence>MSCSSIASDSLSSKIPVTGIDEELRQILGAHNLHKIKLSSGVHAASRVLVPWTCDIFYVLTQRE</sequence>
<evidence type="ECO:0000313" key="1">
    <source>
        <dbReference type="EMBL" id="GAT20112.1"/>
    </source>
</evidence>
<organism evidence="1 2">
    <name type="scientific">Aspergillus kawachii</name>
    <name type="common">White koji mold</name>
    <name type="synonym">Aspergillus awamori var. kawachi</name>
    <dbReference type="NCBI Taxonomy" id="1069201"/>
    <lineage>
        <taxon>Eukaryota</taxon>
        <taxon>Fungi</taxon>
        <taxon>Dikarya</taxon>
        <taxon>Ascomycota</taxon>
        <taxon>Pezizomycotina</taxon>
        <taxon>Eurotiomycetes</taxon>
        <taxon>Eurotiomycetidae</taxon>
        <taxon>Eurotiales</taxon>
        <taxon>Aspergillaceae</taxon>
        <taxon>Aspergillus</taxon>
        <taxon>Aspergillus subgen. Circumdati</taxon>
    </lineage>
</organism>